<proteinExistence type="predicted"/>
<sequence>MLCLSLLQLNREILELHCHHVLVYWVNILEERDVIQRNLDSLGSWAHASLIRFNKVKCKVLHLGQGKSKHKYRLGGEWLESSFESKDLEVVVDEKLQVTQQSALPAQKANYILNCFK</sequence>
<comment type="caution">
    <text evidence="1">The sequence shown here is derived from an EMBL/GenBank/DDBJ whole genome shotgun (WGS) entry which is preliminary data.</text>
</comment>
<name>A0ABQ9D291_9PASS</name>
<organism evidence="1 2">
    <name type="scientific">Willisornis vidua</name>
    <name type="common">Xingu scale-backed antbird</name>
    <dbReference type="NCBI Taxonomy" id="1566151"/>
    <lineage>
        <taxon>Eukaryota</taxon>
        <taxon>Metazoa</taxon>
        <taxon>Chordata</taxon>
        <taxon>Craniata</taxon>
        <taxon>Vertebrata</taxon>
        <taxon>Euteleostomi</taxon>
        <taxon>Archelosauria</taxon>
        <taxon>Archosauria</taxon>
        <taxon>Dinosauria</taxon>
        <taxon>Saurischia</taxon>
        <taxon>Theropoda</taxon>
        <taxon>Coelurosauria</taxon>
        <taxon>Aves</taxon>
        <taxon>Neognathae</taxon>
        <taxon>Neoaves</taxon>
        <taxon>Telluraves</taxon>
        <taxon>Australaves</taxon>
        <taxon>Passeriformes</taxon>
        <taxon>Thamnophilidae</taxon>
        <taxon>Willisornis</taxon>
    </lineage>
</organism>
<reference evidence="1" key="1">
    <citation type="submission" date="2019-10" db="EMBL/GenBank/DDBJ databases">
        <authorList>
            <person name="Soares A.E.R."/>
            <person name="Aleixo A."/>
            <person name="Schneider P."/>
            <person name="Miyaki C.Y."/>
            <person name="Schneider M.P."/>
            <person name="Mello C."/>
            <person name="Vasconcelos A.T.R."/>
        </authorList>
    </citation>
    <scope>NUCLEOTIDE SEQUENCE</scope>
    <source>
        <tissue evidence="1">Muscle</tissue>
    </source>
</reference>
<dbReference type="EMBL" id="WHWB01034127">
    <property type="protein sequence ID" value="KAJ7413716.1"/>
    <property type="molecule type" value="Genomic_DNA"/>
</dbReference>
<evidence type="ECO:0008006" key="3">
    <source>
        <dbReference type="Google" id="ProtNLM"/>
    </source>
</evidence>
<gene>
    <name evidence="1" type="ORF">WISP_88864</name>
</gene>
<evidence type="ECO:0000313" key="2">
    <source>
        <dbReference type="Proteomes" id="UP001145742"/>
    </source>
</evidence>
<keyword evidence="2" id="KW-1185">Reference proteome</keyword>
<protein>
    <recommendedName>
        <fullName evidence="3">Rna-directed dna polymerase from mobile element jockey-like</fullName>
    </recommendedName>
</protein>
<dbReference type="PANTHER" id="PTHR33332">
    <property type="entry name" value="REVERSE TRANSCRIPTASE DOMAIN-CONTAINING PROTEIN"/>
    <property type="match status" value="1"/>
</dbReference>
<accession>A0ABQ9D291</accession>
<evidence type="ECO:0000313" key="1">
    <source>
        <dbReference type="EMBL" id="KAJ7413716.1"/>
    </source>
</evidence>
<dbReference type="Proteomes" id="UP001145742">
    <property type="component" value="Unassembled WGS sequence"/>
</dbReference>